<gene>
    <name evidence="3" type="ordered locus">Sgly_2249</name>
</gene>
<reference evidence="3 4" key="1">
    <citation type="journal article" date="2011" name="Stand. Genomic Sci.">
        <title>Complete genome sequence of Syntrophobotulus glycolicus type strain (FlGlyR).</title>
        <authorList>
            <person name="Han C."/>
            <person name="Mwirichia R."/>
            <person name="Chertkov O."/>
            <person name="Held B."/>
            <person name="Lapidus A."/>
            <person name="Nolan M."/>
            <person name="Lucas S."/>
            <person name="Hammon N."/>
            <person name="Deshpande S."/>
            <person name="Cheng J.F."/>
            <person name="Tapia R."/>
            <person name="Goodwin L."/>
            <person name="Pitluck S."/>
            <person name="Huntemann M."/>
            <person name="Liolios K."/>
            <person name="Ivanova N."/>
            <person name="Pagani I."/>
            <person name="Mavromatis K."/>
            <person name="Ovchinikova G."/>
            <person name="Pati A."/>
            <person name="Chen A."/>
            <person name="Palaniappan K."/>
            <person name="Land M."/>
            <person name="Hauser L."/>
            <person name="Brambilla E.M."/>
            <person name="Rohde M."/>
            <person name="Spring S."/>
            <person name="Sikorski J."/>
            <person name="Goker M."/>
            <person name="Woyke T."/>
            <person name="Bristow J."/>
            <person name="Eisen J.A."/>
            <person name="Markowitz V."/>
            <person name="Hugenholtz P."/>
            <person name="Kyrpides N.C."/>
            <person name="Klenk H.P."/>
            <person name="Detter J.C."/>
        </authorList>
    </citation>
    <scope>NUCLEOTIDE SEQUENCE [LARGE SCALE GENOMIC DNA]</scope>
    <source>
        <strain evidence="4">DSM 8271 / FlGlyR</strain>
    </source>
</reference>
<reference evidence="4" key="2">
    <citation type="submission" date="2011-02" db="EMBL/GenBank/DDBJ databases">
        <title>The complete genome of Syntrophobotulus glycolicus DSM 8271.</title>
        <authorList>
            <person name="Lucas S."/>
            <person name="Copeland A."/>
            <person name="Lapidus A."/>
            <person name="Bruce D."/>
            <person name="Goodwin L."/>
            <person name="Pitluck S."/>
            <person name="Kyrpides N."/>
            <person name="Mavromatis K."/>
            <person name="Pagani I."/>
            <person name="Ivanova N."/>
            <person name="Mikhailova N."/>
            <person name="Chertkov O."/>
            <person name="Held B."/>
            <person name="Detter J.C."/>
            <person name="Tapia R."/>
            <person name="Han C."/>
            <person name="Land M."/>
            <person name="Hauser L."/>
            <person name="Markowitz V."/>
            <person name="Cheng J.-F."/>
            <person name="Hugenholtz P."/>
            <person name="Woyke T."/>
            <person name="Wu D."/>
            <person name="Spring S."/>
            <person name="Schroeder M."/>
            <person name="Brambilla E."/>
            <person name="Klenk H.-P."/>
            <person name="Eisen J.A."/>
        </authorList>
    </citation>
    <scope>NUCLEOTIDE SEQUENCE [LARGE SCALE GENOMIC DNA]</scope>
    <source>
        <strain evidence="4">DSM 8271 / FlGlyR</strain>
    </source>
</reference>
<feature type="domain" description="DHHA1" evidence="2">
    <location>
        <begin position="236"/>
        <end position="323"/>
    </location>
</feature>
<dbReference type="GO" id="GO:0003676">
    <property type="term" value="F:nucleic acid binding"/>
    <property type="evidence" value="ECO:0007669"/>
    <property type="project" value="InterPro"/>
</dbReference>
<dbReference type="EMBL" id="CP002547">
    <property type="protein sequence ID" value="ADY56538.1"/>
    <property type="molecule type" value="Genomic_DNA"/>
</dbReference>
<proteinExistence type="predicted"/>
<dbReference type="eggNOG" id="COG0618">
    <property type="taxonomic scope" value="Bacteria"/>
</dbReference>
<dbReference type="AlphaFoldDB" id="F0SU15"/>
<evidence type="ECO:0000259" key="2">
    <source>
        <dbReference type="Pfam" id="PF02272"/>
    </source>
</evidence>
<evidence type="ECO:0000313" key="4">
    <source>
        <dbReference type="Proteomes" id="UP000007488"/>
    </source>
</evidence>
<dbReference type="KEGG" id="sgy:Sgly_2249"/>
<dbReference type="Pfam" id="PF01368">
    <property type="entry name" value="DHH"/>
    <property type="match status" value="1"/>
</dbReference>
<name>F0SU15_SYNGF</name>
<dbReference type="SUPFAM" id="SSF64182">
    <property type="entry name" value="DHH phosphoesterases"/>
    <property type="match status" value="1"/>
</dbReference>
<dbReference type="OrthoDB" id="9803668at2"/>
<dbReference type="InterPro" id="IPR001667">
    <property type="entry name" value="DDH_dom"/>
</dbReference>
<dbReference type="InterPro" id="IPR038763">
    <property type="entry name" value="DHH_sf"/>
</dbReference>
<evidence type="ECO:0000313" key="3">
    <source>
        <dbReference type="EMBL" id="ADY56538.1"/>
    </source>
</evidence>
<dbReference type="HOGENOM" id="CLU_039720_0_0_9"/>
<protein>
    <submittedName>
        <fullName evidence="3">Phosphoesterase RecJ domain protein</fullName>
    </submittedName>
</protein>
<dbReference type="InterPro" id="IPR003156">
    <property type="entry name" value="DHHA1_dom"/>
</dbReference>
<dbReference type="PANTHER" id="PTHR47618:SF1">
    <property type="entry name" value="BIFUNCTIONAL OLIGORIBONUCLEASE AND PAP PHOSPHATASE NRNA"/>
    <property type="match status" value="1"/>
</dbReference>
<sequence length="328" mass="36130">MAKKRNNRVKQITEAFIKAENIVLLSHVSPDGDTIGSMLALGLALEKMGKKVHYYNPDSVPGNLKFLPGAEQIKNCLPDSPPEMMVYIDCAEIGRAASPPAEYHNVVTVNIDHHISNTYYGSLNYVEPGAAATGEIVYQLLRKLSVTITKEIAINLYTGIVTDTGRFSYGNTTPKSLKIASELVKIGIDLVILNDTLFEQKTLPQIRLFQRALNSLEILNQGKVALLTLTKADFRETEAEASLSDGFVNYARNIDHVEAAVLLKEYSESEVKVSFRSNEWLDVNKIAHKLGGGGHVRASGCTLHDSLPIVKKQVLTVLEEALKLGRNR</sequence>
<accession>F0SU15</accession>
<evidence type="ECO:0000259" key="1">
    <source>
        <dbReference type="Pfam" id="PF01368"/>
    </source>
</evidence>
<dbReference type="PANTHER" id="PTHR47618">
    <property type="entry name" value="BIFUNCTIONAL OLIGORIBONUCLEASE AND PAP PHOSPHATASE NRNA"/>
    <property type="match status" value="1"/>
</dbReference>
<dbReference type="Pfam" id="PF02272">
    <property type="entry name" value="DHHA1"/>
    <property type="match status" value="1"/>
</dbReference>
<dbReference type="RefSeq" id="WP_013625403.1">
    <property type="nucleotide sequence ID" value="NC_015172.1"/>
</dbReference>
<feature type="domain" description="DDH" evidence="1">
    <location>
        <begin position="21"/>
        <end position="160"/>
    </location>
</feature>
<dbReference type="Proteomes" id="UP000007488">
    <property type="component" value="Chromosome"/>
</dbReference>
<organism evidence="3 4">
    <name type="scientific">Syntrophobotulus glycolicus (strain DSM 8271 / FlGlyR)</name>
    <dbReference type="NCBI Taxonomy" id="645991"/>
    <lineage>
        <taxon>Bacteria</taxon>
        <taxon>Bacillati</taxon>
        <taxon>Bacillota</taxon>
        <taxon>Clostridia</taxon>
        <taxon>Eubacteriales</taxon>
        <taxon>Desulfitobacteriaceae</taxon>
        <taxon>Syntrophobotulus</taxon>
    </lineage>
</organism>
<dbReference type="Gene3D" id="3.10.310.30">
    <property type="match status" value="1"/>
</dbReference>
<dbReference type="Gene3D" id="3.90.1640.10">
    <property type="entry name" value="inorganic pyrophosphatase (n-terminal core)"/>
    <property type="match status" value="1"/>
</dbReference>
<dbReference type="InterPro" id="IPR051319">
    <property type="entry name" value="Oligoribo/pAp-PDE_c-di-AMP_PDE"/>
</dbReference>
<keyword evidence="4" id="KW-1185">Reference proteome</keyword>
<dbReference type="STRING" id="645991.Sgly_2249"/>